<sequence>MQKYLLWLPLLICSMNSADAKHPLAKQFETPLQTADLDTDGLADWFSGQETPIAPSDCPRGPIDVVWTQQDQPDWHGLRFGRQKLPGTRHLRIGLNRPIEIGTVIVRGGGTLSVLKPDAAYPGDLGDDDQWIPAERLSDAVASPNSASSKRSRTQVVSTSEVLADEYAFWLLPVSTKTRALRFTHHATAIERDPSGYLGGVWILSERVANVAPQGVAVSGSHPESIERVLNGTNDRMWNTWANAEKNVPTGDVVDEAHAEWMMVAWKRPVELSGVALLWNGFDAAAVEVYTGDFSQPPTSAPESSWKKVSSGEDLDAMYPRPLVPHWLAFDDLERTTAVRLKMTAPSTSKHEHLRTHIAGGRRVWLGELAAIKPLHEAPLSPLVQSEQSTVHPPIPIHFQIAKPGVVTLVINDENGQRVRNLISETPFPAGSHTVWWDASDDVTRDLDSPRHGLYQIPTRLVGPGSYTVRGLWRDPLKLVYEMSVYSDGNPAWETDDGTGCWMTNHTPPTSVAFVPGDRTADGKPLLFMGAYVSEGGHGLQWVREDGTKVGGQGHVGGHWTGAPTLSVDTGEHAIDDDLCYVASVWEGELRITAKTKSLADREIYKQSLGADPRPSSLPNDEQPTALEGFDGGDRKFVLAGTATHDGHMYLSFPRQNELRLIDVRSSQQTGSVPVDQPRGMAFDDQGRLLVLSDTRLLRAKVSAPTSRSDFEDIGIESLEDPRHITIDAAGRIYISDRGSSHQIKVFAADGNLLRSIGKPGPPTVGPYDPLHINTPNGIAIDSQGHVWVAESDFRPKRISIWNPHWNSQQGATLVKAFYGPGEYGGGGVLDPVDQTRFYYKGLEFRLDWKEGTDELVRVFHRPADWLRGHYTSYSPDTPLYPNLASENEVVQADRYFTSCYTTNPTSGDRIAFVWLDHPDRAQLVAGIGAAQSLSLLKQAEFRVCWPKGLNPNGPAHQNQALFAWSDLNGDERMQPNEITMRRGDSGGVTIKNDLSAVFSRLDKQAVQIPAHIDSTTKVPTYAIESPVLLVDGAHGAVSSGGDQALTAPNGWTMLTNAPEPFSAHGLGGALHGKAVWSYPSLWPGLHASHEAAVPDRPGMVIGHTRLLGDTIHPDGQGGDIFCVNGNMGNMYLFTADGLFVATLFHDIRLRPTWSMPRAIRGMDVSDTSLHDENFWPSITQTIDKQVHLVDGARSSIVRIDGLESIRRFPAQNIRVTADDLLAARKWFDDAERTRQANALLKPLSISIRATPPTVDGDLSEWSGDTDWAVIDRRGQRANFNSDSKPYNAVAAVSLSNGKLFGAFRTSEKDLLRNSGLSPTSLFKSGGCLDLMLATGLETNPKAPREPQAGDIRLLVTQVEGKTRAMLYRAVVPGTIEPEKFSSPWRTITLDVVQDVSDSVQLATNSAGHYEFSIPLRLLDWKPQAGQTYRGDVGVLRGNGRETTQRVYWSNKATAITSDVPSEAQLSPSLWGTFQVEKE</sequence>
<dbReference type="PROSITE" id="PS51125">
    <property type="entry name" value="NHL"/>
    <property type="match status" value="1"/>
</dbReference>
<organism evidence="5 6">
    <name type="scientific">Rhodopirellula islandica</name>
    <dbReference type="NCBI Taxonomy" id="595434"/>
    <lineage>
        <taxon>Bacteria</taxon>
        <taxon>Pseudomonadati</taxon>
        <taxon>Planctomycetota</taxon>
        <taxon>Planctomycetia</taxon>
        <taxon>Pirellulales</taxon>
        <taxon>Pirellulaceae</taxon>
        <taxon>Rhodopirellula</taxon>
    </lineage>
</organism>
<dbReference type="PANTHER" id="PTHR24104:SF25">
    <property type="entry name" value="PROTEIN LIN-41"/>
    <property type="match status" value="1"/>
</dbReference>
<accession>A0A0J1BFH9</accession>
<keyword evidence="6" id="KW-1185">Reference proteome</keyword>
<feature type="repeat" description="NHL" evidence="2">
    <location>
        <begin position="719"/>
        <end position="750"/>
    </location>
</feature>
<protein>
    <submittedName>
        <fullName evidence="5">Uncharacterized protein</fullName>
    </submittedName>
</protein>
<proteinExistence type="predicted"/>
<evidence type="ECO:0000256" key="1">
    <source>
        <dbReference type="ARBA" id="ARBA00022737"/>
    </source>
</evidence>
<dbReference type="Gene3D" id="2.60.40.4070">
    <property type="match status" value="1"/>
</dbReference>
<evidence type="ECO:0000256" key="2">
    <source>
        <dbReference type="PROSITE-ProRule" id="PRU00504"/>
    </source>
</evidence>
<dbReference type="Proteomes" id="UP000036367">
    <property type="component" value="Unassembled WGS sequence"/>
</dbReference>
<dbReference type="EMBL" id="LECT01000021">
    <property type="protein sequence ID" value="KLU05261.1"/>
    <property type="molecule type" value="Genomic_DNA"/>
</dbReference>
<evidence type="ECO:0000256" key="4">
    <source>
        <dbReference type="SAM" id="SignalP"/>
    </source>
</evidence>
<dbReference type="PANTHER" id="PTHR24104">
    <property type="entry name" value="E3 UBIQUITIN-PROTEIN LIGASE NHLRC1-RELATED"/>
    <property type="match status" value="1"/>
</dbReference>
<keyword evidence="4" id="KW-0732">Signal</keyword>
<dbReference type="Gene3D" id="2.120.10.30">
    <property type="entry name" value="TolB, C-terminal domain"/>
    <property type="match status" value="1"/>
</dbReference>
<keyword evidence="1" id="KW-0677">Repeat</keyword>
<dbReference type="GO" id="GO:0008270">
    <property type="term" value="F:zinc ion binding"/>
    <property type="evidence" value="ECO:0007669"/>
    <property type="project" value="UniProtKB-KW"/>
</dbReference>
<comment type="caution">
    <text evidence="5">The sequence shown here is derived from an EMBL/GenBank/DDBJ whole genome shotgun (WGS) entry which is preliminary data.</text>
</comment>
<gene>
    <name evidence="5" type="ORF">RISK_002752</name>
</gene>
<dbReference type="GO" id="GO:0043161">
    <property type="term" value="P:proteasome-mediated ubiquitin-dependent protein catabolic process"/>
    <property type="evidence" value="ECO:0007669"/>
    <property type="project" value="TreeGrafter"/>
</dbReference>
<dbReference type="GO" id="GO:0000209">
    <property type="term" value="P:protein polyubiquitination"/>
    <property type="evidence" value="ECO:0007669"/>
    <property type="project" value="TreeGrafter"/>
</dbReference>
<evidence type="ECO:0000313" key="6">
    <source>
        <dbReference type="Proteomes" id="UP000036367"/>
    </source>
</evidence>
<dbReference type="STRING" id="595434.RISK_002752"/>
<evidence type="ECO:0000313" key="5">
    <source>
        <dbReference type="EMBL" id="KLU05261.1"/>
    </source>
</evidence>
<dbReference type="InterPro" id="IPR001258">
    <property type="entry name" value="NHL_repeat"/>
</dbReference>
<dbReference type="PATRIC" id="fig|595434.4.peg.2622"/>
<feature type="signal peptide" evidence="4">
    <location>
        <begin position="1"/>
        <end position="20"/>
    </location>
</feature>
<dbReference type="GO" id="GO:0061630">
    <property type="term" value="F:ubiquitin protein ligase activity"/>
    <property type="evidence" value="ECO:0007669"/>
    <property type="project" value="TreeGrafter"/>
</dbReference>
<name>A0A0J1BFH9_RHOIS</name>
<feature type="region of interest" description="Disordered" evidence="3">
    <location>
        <begin position="607"/>
        <end position="631"/>
    </location>
</feature>
<dbReference type="InterPro" id="IPR050952">
    <property type="entry name" value="TRIM-NHL_E3_ligases"/>
</dbReference>
<feature type="chain" id="PRO_5005247975" evidence="4">
    <location>
        <begin position="21"/>
        <end position="1479"/>
    </location>
</feature>
<evidence type="ECO:0000256" key="3">
    <source>
        <dbReference type="SAM" id="MobiDB-lite"/>
    </source>
</evidence>
<dbReference type="InterPro" id="IPR011042">
    <property type="entry name" value="6-blade_b-propeller_TolB-like"/>
</dbReference>
<reference evidence="5" key="1">
    <citation type="submission" date="2015-05" db="EMBL/GenBank/DDBJ databases">
        <title>Permanent draft genome of Rhodopirellula islandicus K833.</title>
        <authorList>
            <person name="Kizina J."/>
            <person name="Richter M."/>
            <person name="Glockner F.O."/>
            <person name="Harder J."/>
        </authorList>
    </citation>
    <scope>NUCLEOTIDE SEQUENCE [LARGE SCALE GENOMIC DNA]</scope>
    <source>
        <strain evidence="5">K833</strain>
    </source>
</reference>
<dbReference type="Gene3D" id="2.60.40.1190">
    <property type="match status" value="1"/>
</dbReference>
<dbReference type="SUPFAM" id="SSF63829">
    <property type="entry name" value="Calcium-dependent phosphotriesterase"/>
    <property type="match status" value="1"/>
</dbReference>